<dbReference type="RefSeq" id="WP_136385977.1">
    <property type="nucleotide sequence ID" value="NZ_SSOD01000013.1"/>
</dbReference>
<keyword evidence="9" id="KW-0378">Hydrolase</keyword>
<accession>A0A4V3WAI8</accession>
<keyword evidence="2" id="KW-0800">Toxin</keyword>
<keyword evidence="4" id="KW-0843">Virulence</keyword>
<feature type="domain" description="VENN motif-containing" evidence="7">
    <location>
        <begin position="327"/>
        <end position="360"/>
    </location>
</feature>
<evidence type="ECO:0000259" key="7">
    <source>
        <dbReference type="Pfam" id="PF04829"/>
    </source>
</evidence>
<feature type="compositionally biased region" description="Basic and acidic residues" evidence="6">
    <location>
        <begin position="175"/>
        <end position="191"/>
    </location>
</feature>
<name>A0A4V3WAI8_9RHOO</name>
<sequence length="683" mass="72181">LLIETLQDVSRYTSKQSSSGLDLSLCIPPICYGSFVQSAAYTSSKQQIKHNYRSAVGQSGIAAGEGGFDITVQGGTELVGAAITSAAPAEQNTLTTASLTSRDLENIQSTQSSSSSVGFSYAAANTATTNLAHSATNTLLPNLDANAALPEDRDETSQTLSVISPANITLTGTGDETKDQQSQRTAEELTTRDPSTANQSLTNALTLQQAQVLEQDIREHRENQEAAKLVGAVLAGAVGDLAKKYDWEEGSPQKLALHGLVGLISAKVGDGNLAAGALAGAGQELLAKELSAYLKENGYDYNEAGISSEEAVKRKAEHDSLLQLGAALAGAAVGTLAGDTQGAATGASTAFVGVTNNYLSHAENEERRKAARACADGDEAACKTRDEWNALDQRRDTELRDACYANGSSAECSVKYAEMLVALDSYSGKGDAEYVKDLKAGLEKYTALAERESFKNVINVPHYDEQAIALVADVIRFTGNLALDLTPGVGDAKAVAEAEAKFDYALAIIGALGPVGDGAKALIKEAKALYEAGETVKAVEKIAEVNRGLINESNHLVKKYVDDIEIQTGYRLGDVQRSALATEVRNVDHSVTLTPAENAILRGEFNSQRAKLIAEWEQQTGQKWPTVEVSRNGQVTTQLAQAHHVIPVSNGGPAAWWNIIPATQAQHTAIHKGPLKDLQSGVQ</sequence>
<organism evidence="9 10">
    <name type="scientific">Pseudothauera rhizosphaerae</name>
    <dbReference type="NCBI Taxonomy" id="2565932"/>
    <lineage>
        <taxon>Bacteria</taxon>
        <taxon>Pseudomonadati</taxon>
        <taxon>Pseudomonadota</taxon>
        <taxon>Betaproteobacteria</taxon>
        <taxon>Rhodocyclales</taxon>
        <taxon>Zoogloeaceae</taxon>
        <taxon>Pseudothauera</taxon>
    </lineage>
</organism>
<reference evidence="9 10" key="1">
    <citation type="submission" date="2019-04" db="EMBL/GenBank/DDBJ databases">
        <title>Azoarcus rhizosphaerae sp. nov. isolated from rhizosphere of Ficus religiosa.</title>
        <authorList>
            <person name="Lin S.-Y."/>
            <person name="Hameed A."/>
            <person name="Hsu Y.-H."/>
            <person name="Young C.-C."/>
        </authorList>
    </citation>
    <scope>NUCLEOTIDE SEQUENCE [LARGE SCALE GENOMIC DNA]</scope>
    <source>
        <strain evidence="9 10">CC-YHH848</strain>
    </source>
</reference>
<dbReference type="Pfam" id="PF21726">
    <property type="entry name" value="DUF6862"/>
    <property type="match status" value="1"/>
</dbReference>
<dbReference type="GO" id="GO:0090729">
    <property type="term" value="F:toxin activity"/>
    <property type="evidence" value="ECO:0007669"/>
    <property type="project" value="UniProtKB-KW"/>
</dbReference>
<keyword evidence="9" id="KW-0540">Nuclease</keyword>
<comment type="caution">
    <text evidence="9">The sequence shown here is derived from an EMBL/GenBank/DDBJ whole genome shotgun (WGS) entry which is preliminary data.</text>
</comment>
<dbReference type="InterPro" id="IPR003615">
    <property type="entry name" value="HNH_nuc"/>
</dbReference>
<evidence type="ECO:0000256" key="6">
    <source>
        <dbReference type="SAM" id="MobiDB-lite"/>
    </source>
</evidence>
<protein>
    <submittedName>
        <fullName evidence="9">HNH endonuclease</fullName>
    </submittedName>
</protein>
<evidence type="ECO:0000259" key="8">
    <source>
        <dbReference type="Pfam" id="PF21726"/>
    </source>
</evidence>
<feature type="region of interest" description="Disordered" evidence="6">
    <location>
        <begin position="150"/>
        <end position="198"/>
    </location>
</feature>
<evidence type="ECO:0000313" key="9">
    <source>
        <dbReference type="EMBL" id="THF59462.1"/>
    </source>
</evidence>
<keyword evidence="9" id="KW-0255">Endonuclease</keyword>
<feature type="domain" description="DUF6862" evidence="8">
    <location>
        <begin position="363"/>
        <end position="427"/>
    </location>
</feature>
<dbReference type="EMBL" id="SSOD01000013">
    <property type="protein sequence ID" value="THF59462.1"/>
    <property type="molecule type" value="Genomic_DNA"/>
</dbReference>
<gene>
    <name evidence="9" type="ORF">E6O51_15850</name>
</gene>
<dbReference type="GO" id="GO:0004519">
    <property type="term" value="F:endonuclease activity"/>
    <property type="evidence" value="ECO:0007669"/>
    <property type="project" value="UniProtKB-KW"/>
</dbReference>
<dbReference type="InterPro" id="IPR006914">
    <property type="entry name" value="VENN_dom"/>
</dbReference>
<evidence type="ECO:0000256" key="2">
    <source>
        <dbReference type="ARBA" id="ARBA00022656"/>
    </source>
</evidence>
<evidence type="ECO:0000256" key="4">
    <source>
        <dbReference type="ARBA" id="ARBA00023026"/>
    </source>
</evidence>
<keyword evidence="3" id="KW-1266">Target cell cytoplasm</keyword>
<comment type="subcellular location">
    <subcellularLocation>
        <location evidence="1">Target cell</location>
        <location evidence="1">Target cell cytoplasm</location>
    </subcellularLocation>
</comment>
<keyword evidence="10" id="KW-1185">Reference proteome</keyword>
<keyword evidence="5" id="KW-0175">Coiled coil</keyword>
<dbReference type="InterPro" id="IPR049271">
    <property type="entry name" value="DUF6862"/>
</dbReference>
<feature type="non-terminal residue" evidence="9">
    <location>
        <position position="1"/>
    </location>
</feature>
<proteinExistence type="predicted"/>
<dbReference type="CDD" id="cd00085">
    <property type="entry name" value="HNHc"/>
    <property type="match status" value="1"/>
</dbReference>
<evidence type="ECO:0000256" key="5">
    <source>
        <dbReference type="SAM" id="Coils"/>
    </source>
</evidence>
<dbReference type="Pfam" id="PF04829">
    <property type="entry name" value="PT-VENN"/>
    <property type="match status" value="1"/>
</dbReference>
<feature type="compositionally biased region" description="Polar residues" evidence="6">
    <location>
        <begin position="157"/>
        <end position="174"/>
    </location>
</feature>
<feature type="coiled-coil region" evidence="5">
    <location>
        <begin position="203"/>
        <end position="230"/>
    </location>
</feature>
<dbReference type="OrthoDB" id="5666689at2"/>
<dbReference type="Proteomes" id="UP000307956">
    <property type="component" value="Unassembled WGS sequence"/>
</dbReference>
<dbReference type="AlphaFoldDB" id="A0A4V3WAI8"/>
<evidence type="ECO:0000313" key="10">
    <source>
        <dbReference type="Proteomes" id="UP000307956"/>
    </source>
</evidence>
<evidence type="ECO:0000256" key="1">
    <source>
        <dbReference type="ARBA" id="ARBA00004219"/>
    </source>
</evidence>
<evidence type="ECO:0000256" key="3">
    <source>
        <dbReference type="ARBA" id="ARBA00022913"/>
    </source>
</evidence>